<feature type="compositionally biased region" description="Acidic residues" evidence="1">
    <location>
        <begin position="187"/>
        <end position="197"/>
    </location>
</feature>
<dbReference type="Gene3D" id="1.10.10.10">
    <property type="entry name" value="Winged helix-like DNA-binding domain superfamily/Winged helix DNA-binding domain"/>
    <property type="match status" value="1"/>
</dbReference>
<feature type="region of interest" description="Disordered" evidence="1">
    <location>
        <begin position="73"/>
        <end position="197"/>
    </location>
</feature>
<proteinExistence type="predicted"/>
<dbReference type="InterPro" id="IPR036388">
    <property type="entry name" value="WH-like_DNA-bd_sf"/>
</dbReference>
<evidence type="ECO:0000256" key="1">
    <source>
        <dbReference type="SAM" id="MobiDB-lite"/>
    </source>
</evidence>
<keyword evidence="3" id="KW-1185">Reference proteome</keyword>
<comment type="caution">
    <text evidence="2">The sequence shown here is derived from an EMBL/GenBank/DDBJ whole genome shotgun (WGS) entry which is preliminary data.</text>
</comment>
<protein>
    <submittedName>
        <fullName evidence="2">Uncharacterized protein</fullName>
    </submittedName>
</protein>
<feature type="compositionally biased region" description="Basic residues" evidence="1">
    <location>
        <begin position="85"/>
        <end position="102"/>
    </location>
</feature>
<evidence type="ECO:0000313" key="2">
    <source>
        <dbReference type="EMBL" id="KAK2152191.1"/>
    </source>
</evidence>
<dbReference type="Proteomes" id="UP001208570">
    <property type="component" value="Unassembled WGS sequence"/>
</dbReference>
<feature type="compositionally biased region" description="Acidic residues" evidence="1">
    <location>
        <begin position="152"/>
        <end position="161"/>
    </location>
</feature>
<accession>A0AAD9JFT0</accession>
<organism evidence="2 3">
    <name type="scientific">Paralvinella palmiformis</name>
    <dbReference type="NCBI Taxonomy" id="53620"/>
    <lineage>
        <taxon>Eukaryota</taxon>
        <taxon>Metazoa</taxon>
        <taxon>Spiralia</taxon>
        <taxon>Lophotrochozoa</taxon>
        <taxon>Annelida</taxon>
        <taxon>Polychaeta</taxon>
        <taxon>Sedentaria</taxon>
        <taxon>Canalipalpata</taxon>
        <taxon>Terebellida</taxon>
        <taxon>Terebelliformia</taxon>
        <taxon>Alvinellidae</taxon>
        <taxon>Paralvinella</taxon>
    </lineage>
</organism>
<dbReference type="EMBL" id="JAODUP010000337">
    <property type="protein sequence ID" value="KAK2152191.1"/>
    <property type="molecule type" value="Genomic_DNA"/>
</dbReference>
<gene>
    <name evidence="2" type="ORF">LSH36_337g00039</name>
</gene>
<name>A0AAD9JFT0_9ANNE</name>
<sequence>MGKGAVLLRVKSLKSFGTGFCQQNIERVLIHLLLNGYVREDFHFTAYSTISYLLKGSKGDLLMSPDHKIELFLKTPPGGTTKGKQATKHRPLKSTASRRRPSLKVVLTSKENSHFTSGCSNGAAGSDGESSKEALGCHDKRSRKRNVVVDSDSTDDSDFGDVGEAAVTKKPKRDKDSVEDNCIIINETDDASDDEFQ</sequence>
<feature type="compositionally biased region" description="Basic and acidic residues" evidence="1">
    <location>
        <begin position="129"/>
        <end position="139"/>
    </location>
</feature>
<reference evidence="2" key="1">
    <citation type="journal article" date="2023" name="Mol. Biol. Evol.">
        <title>Third-Generation Sequencing Reveals the Adaptive Role of the Epigenome in Three Deep-Sea Polychaetes.</title>
        <authorList>
            <person name="Perez M."/>
            <person name="Aroh O."/>
            <person name="Sun Y."/>
            <person name="Lan Y."/>
            <person name="Juniper S.K."/>
            <person name="Young C.R."/>
            <person name="Angers B."/>
            <person name="Qian P.Y."/>
        </authorList>
    </citation>
    <scope>NUCLEOTIDE SEQUENCE</scope>
    <source>
        <strain evidence="2">P08H-3</strain>
    </source>
</reference>
<evidence type="ECO:0000313" key="3">
    <source>
        <dbReference type="Proteomes" id="UP001208570"/>
    </source>
</evidence>
<dbReference type="AlphaFoldDB" id="A0AAD9JFT0"/>